<evidence type="ECO:0000259" key="2">
    <source>
        <dbReference type="PROSITE" id="PS51740"/>
    </source>
</evidence>
<dbReference type="RefSeq" id="WP_190348993.1">
    <property type="nucleotide sequence ID" value="NZ_JACJPY010000001.1"/>
</dbReference>
<dbReference type="AlphaFoldDB" id="A0A926Z4K5"/>
<accession>A0A926Z4K5</accession>
<dbReference type="Gene3D" id="2.10.260.10">
    <property type="match status" value="1"/>
</dbReference>
<dbReference type="InterPro" id="IPR007159">
    <property type="entry name" value="SpoVT-AbrB_dom"/>
</dbReference>
<sequence>MSASIRTKIVKIGNSQGIRIPKLLLEQSGIDTEVEIAIQGDCLTICKVPHPRAGWDQAFAAMARNGDDLLLDEVTETAWDQVAWEW</sequence>
<dbReference type="InterPro" id="IPR037914">
    <property type="entry name" value="SpoVT-AbrB_sf"/>
</dbReference>
<keyword evidence="4" id="KW-1185">Reference proteome</keyword>
<keyword evidence="1 3" id="KW-0238">DNA-binding</keyword>
<dbReference type="EMBL" id="JACJPY010000001">
    <property type="protein sequence ID" value="MBD2148657.1"/>
    <property type="molecule type" value="Genomic_DNA"/>
</dbReference>
<protein>
    <submittedName>
        <fullName evidence="3">AbrB/MazE/SpoVT family DNA-binding domain-containing protein</fullName>
    </submittedName>
</protein>
<dbReference type="SMART" id="SM00966">
    <property type="entry name" value="SpoVT_AbrB"/>
    <property type="match status" value="1"/>
</dbReference>
<name>A0A926Z4K5_9CYAN</name>
<evidence type="ECO:0000313" key="4">
    <source>
        <dbReference type="Proteomes" id="UP000631421"/>
    </source>
</evidence>
<proteinExistence type="predicted"/>
<reference evidence="3 4" key="1">
    <citation type="journal article" date="2015" name="ISME J.">
        <title>Draft Genome Sequence of Streptomyces incarnatus NRRL8089, which Produces the Nucleoside Antibiotic Sinefungin.</title>
        <authorList>
            <person name="Oshima K."/>
            <person name="Hattori M."/>
            <person name="Shimizu H."/>
            <person name="Fukuda K."/>
            <person name="Nemoto M."/>
            <person name="Inagaki K."/>
            <person name="Tamura T."/>
        </authorList>
    </citation>
    <scope>NUCLEOTIDE SEQUENCE [LARGE SCALE GENOMIC DNA]</scope>
    <source>
        <strain evidence="3 4">FACHB-1277</strain>
    </source>
</reference>
<dbReference type="SUPFAM" id="SSF89447">
    <property type="entry name" value="AbrB/MazE/MraZ-like"/>
    <property type="match status" value="1"/>
</dbReference>
<organism evidence="3 4">
    <name type="scientific">Pseudanabaena cinerea FACHB-1277</name>
    <dbReference type="NCBI Taxonomy" id="2949581"/>
    <lineage>
        <taxon>Bacteria</taxon>
        <taxon>Bacillati</taxon>
        <taxon>Cyanobacteriota</taxon>
        <taxon>Cyanophyceae</taxon>
        <taxon>Pseudanabaenales</taxon>
        <taxon>Pseudanabaenaceae</taxon>
        <taxon>Pseudanabaena</taxon>
        <taxon>Pseudanabaena cinerea</taxon>
    </lineage>
</organism>
<evidence type="ECO:0000313" key="3">
    <source>
        <dbReference type="EMBL" id="MBD2148657.1"/>
    </source>
</evidence>
<feature type="domain" description="SpoVT-AbrB" evidence="2">
    <location>
        <begin position="7"/>
        <end position="50"/>
    </location>
</feature>
<evidence type="ECO:0000256" key="1">
    <source>
        <dbReference type="PROSITE-ProRule" id="PRU01076"/>
    </source>
</evidence>
<dbReference type="GO" id="GO:0003677">
    <property type="term" value="F:DNA binding"/>
    <property type="evidence" value="ECO:0007669"/>
    <property type="project" value="UniProtKB-UniRule"/>
</dbReference>
<dbReference type="PROSITE" id="PS51740">
    <property type="entry name" value="SPOVT_ABRB"/>
    <property type="match status" value="1"/>
</dbReference>
<gene>
    <name evidence="3" type="ORF">H6F44_00725</name>
</gene>
<comment type="caution">
    <text evidence="3">The sequence shown here is derived from an EMBL/GenBank/DDBJ whole genome shotgun (WGS) entry which is preliminary data.</text>
</comment>
<dbReference type="Pfam" id="PF04014">
    <property type="entry name" value="MazE_antitoxin"/>
    <property type="match status" value="1"/>
</dbReference>
<dbReference type="Proteomes" id="UP000631421">
    <property type="component" value="Unassembled WGS sequence"/>
</dbReference>